<evidence type="ECO:0000313" key="4">
    <source>
        <dbReference type="Proteomes" id="UP000189021"/>
    </source>
</evidence>
<evidence type="ECO:0000313" key="3">
    <source>
        <dbReference type="EMBL" id="OOE39135.1"/>
    </source>
</evidence>
<dbReference type="Gene3D" id="3.90.420.10">
    <property type="entry name" value="Oxidoreductase, molybdopterin-binding domain"/>
    <property type="match status" value="1"/>
</dbReference>
<dbReference type="Proteomes" id="UP000189021">
    <property type="component" value="Unassembled WGS sequence"/>
</dbReference>
<dbReference type="InterPro" id="IPR000572">
    <property type="entry name" value="OxRdtase_Mopterin-bd_dom"/>
</dbReference>
<feature type="transmembrane region" description="Helical" evidence="1">
    <location>
        <begin position="12"/>
        <end position="34"/>
    </location>
</feature>
<dbReference type="EMBL" id="MUEK01000010">
    <property type="protein sequence ID" value="OOE39135.1"/>
    <property type="molecule type" value="Genomic_DNA"/>
</dbReference>
<name>A0AB36JVF9_9GAMM</name>
<dbReference type="InterPro" id="IPR036374">
    <property type="entry name" value="OxRdtase_Mopterin-bd_sf"/>
</dbReference>
<evidence type="ECO:0000259" key="2">
    <source>
        <dbReference type="Pfam" id="PF00174"/>
    </source>
</evidence>
<organism evidence="3 4">
    <name type="scientific">Salinivibrio kushneri</name>
    <dbReference type="NCBI Taxonomy" id="1908198"/>
    <lineage>
        <taxon>Bacteria</taxon>
        <taxon>Pseudomonadati</taxon>
        <taxon>Pseudomonadota</taxon>
        <taxon>Gammaproteobacteria</taxon>
        <taxon>Vibrionales</taxon>
        <taxon>Vibrionaceae</taxon>
        <taxon>Salinivibrio</taxon>
    </lineage>
</organism>
<gene>
    <name evidence="3" type="ORF">BZG00_10885</name>
</gene>
<comment type="caution">
    <text evidence="3">The sequence shown here is derived from an EMBL/GenBank/DDBJ whole genome shotgun (WGS) entry which is preliminary data.</text>
</comment>
<keyword evidence="1" id="KW-0472">Membrane</keyword>
<dbReference type="AlphaFoldDB" id="A0AB36JVF9"/>
<keyword evidence="4" id="KW-1185">Reference proteome</keyword>
<sequence>MNMQSCPAYITVFCASTRALIPYLVALFVCVLAVDRAQASLRLPLSLTLTVGDAERITFDRQQLDKLPHTDIRTHTPFTAGLQTFRGVKLSTVLEAANVSHYQALTLHAMNHYQARLPRDVVTRYQPIIAFERNGKPMTIRTLGPLWLIYPLDDYPQLQSDRFYETMVWQLTDIEVEP</sequence>
<reference evidence="3 4" key="1">
    <citation type="journal article" date="2017" name="Genome Announc.">
        <title>Draft Genome Sequences of Salinivibrio proteolyticus, Salinivibrio sharmensis, Salinivibrio siamensis, Salinivibrio costicola subsp. alcaliphilus, Salinivibrio costicola subsp. vallismortis, and 29 New Isolates Belonging to the Genus Salinivibrio.</title>
        <authorList>
            <person name="Lopez-Hermoso C."/>
            <person name="de la Haba R.R."/>
            <person name="Sanchez-Porro C."/>
            <person name="Bayliss S.C."/>
            <person name="Feil E.J."/>
            <person name="Ventosa A."/>
        </authorList>
    </citation>
    <scope>NUCLEOTIDE SEQUENCE [LARGE SCALE GENOMIC DNA]</scope>
    <source>
        <strain evidence="3 4">AL184</strain>
    </source>
</reference>
<feature type="domain" description="Oxidoreductase molybdopterin-binding" evidence="2">
    <location>
        <begin position="81"/>
        <end position="151"/>
    </location>
</feature>
<protein>
    <recommendedName>
        <fullName evidence="2">Oxidoreductase molybdopterin-binding domain-containing protein</fullName>
    </recommendedName>
</protein>
<proteinExistence type="predicted"/>
<dbReference type="Pfam" id="PF00174">
    <property type="entry name" value="Oxidored_molyb"/>
    <property type="match status" value="1"/>
</dbReference>
<accession>A0AB36JVF9</accession>
<keyword evidence="1" id="KW-1133">Transmembrane helix</keyword>
<keyword evidence="1" id="KW-0812">Transmembrane</keyword>
<dbReference type="SUPFAM" id="SSF56524">
    <property type="entry name" value="Oxidoreductase molybdopterin-binding domain"/>
    <property type="match status" value="1"/>
</dbReference>
<evidence type="ECO:0000256" key="1">
    <source>
        <dbReference type="SAM" id="Phobius"/>
    </source>
</evidence>
<dbReference type="RefSeq" id="WP_077659490.1">
    <property type="nucleotide sequence ID" value="NZ_CP040021.1"/>
</dbReference>